<evidence type="ECO:0000256" key="5">
    <source>
        <dbReference type="RuleBase" id="RU000363"/>
    </source>
</evidence>
<evidence type="ECO:0000256" key="4">
    <source>
        <dbReference type="ARBA" id="ARBA00026118"/>
    </source>
</evidence>
<accession>A0A8B7XIK7</accession>
<reference evidence="7" key="1">
    <citation type="submission" date="2025-08" db="UniProtKB">
        <authorList>
            <consortium name="RefSeq"/>
        </authorList>
    </citation>
    <scope>IDENTIFICATION</scope>
</reference>
<dbReference type="PANTHER" id="PTHR43963:SF4">
    <property type="entry name" value="CARBONYL REDUCTASE (NADPH)"/>
    <property type="match status" value="1"/>
</dbReference>
<comment type="similarity">
    <text evidence="1 5">Belongs to the short-chain dehydrogenases/reductases (SDR) family.</text>
</comment>
<dbReference type="OMA" id="KAFDIMN"/>
<sequence length="277" mass="30442">MAHRVALVTGSNKGVGLGIVRALCKKLDSNWTVYLTSMIEEEGKEAVAKLNQEGLKPAYHQLDILEQSSIDKVRAHLEKEHGGLDILINNAGIAFKESATEPIGVQAKATLATNFFGTLANCRALIPLIRSHGRVVNIASRRGKYAFEAMSPEVQGRFRATRTEQDVEELMKEYIEIAQGGDPTSKGWPTSTYGTSKMGLIALTKIQAADVLKDKTRENILIMACCPGYVRTDMSSHKGEISIDEGADTPVYLALQPPGTTEPHGKMYRERVVYFDF</sequence>
<dbReference type="PANTHER" id="PTHR43963">
    <property type="entry name" value="CARBONYL REDUCTASE 1-RELATED"/>
    <property type="match status" value="1"/>
</dbReference>
<evidence type="ECO:0000256" key="3">
    <source>
        <dbReference type="ARBA" id="ARBA00023002"/>
    </source>
</evidence>
<dbReference type="GO" id="GO:0004090">
    <property type="term" value="F:carbonyl reductase (NADPH) activity"/>
    <property type="evidence" value="ECO:0007669"/>
    <property type="project" value="UniProtKB-EC"/>
</dbReference>
<dbReference type="OrthoDB" id="7289984at2759"/>
<dbReference type="RefSeq" id="XP_022080041.1">
    <property type="nucleotide sequence ID" value="XM_022224349.1"/>
</dbReference>
<dbReference type="SUPFAM" id="SSF51735">
    <property type="entry name" value="NAD(P)-binding Rossmann-fold domains"/>
    <property type="match status" value="1"/>
</dbReference>
<organism evidence="6 7">
    <name type="scientific">Acanthaster planci</name>
    <name type="common">Crown-of-thorns starfish</name>
    <dbReference type="NCBI Taxonomy" id="133434"/>
    <lineage>
        <taxon>Eukaryota</taxon>
        <taxon>Metazoa</taxon>
        <taxon>Echinodermata</taxon>
        <taxon>Eleutherozoa</taxon>
        <taxon>Asterozoa</taxon>
        <taxon>Asteroidea</taxon>
        <taxon>Valvatacea</taxon>
        <taxon>Valvatida</taxon>
        <taxon>Acanthasteridae</taxon>
        <taxon>Acanthaster</taxon>
    </lineage>
</organism>
<dbReference type="CDD" id="cd05324">
    <property type="entry name" value="carb_red_PTCR-like_SDR_c"/>
    <property type="match status" value="1"/>
</dbReference>
<evidence type="ECO:0000313" key="6">
    <source>
        <dbReference type="Proteomes" id="UP000694845"/>
    </source>
</evidence>
<dbReference type="GeneID" id="110973488"/>
<gene>
    <name evidence="7" type="primary">LOC110973488</name>
</gene>
<dbReference type="InterPro" id="IPR002347">
    <property type="entry name" value="SDR_fam"/>
</dbReference>
<dbReference type="KEGG" id="aplc:110973488"/>
<dbReference type="EC" id="1.1.1.184" evidence="4"/>
<keyword evidence="2" id="KW-0521">NADP</keyword>
<dbReference type="InterPro" id="IPR036291">
    <property type="entry name" value="NAD(P)-bd_dom_sf"/>
</dbReference>
<dbReference type="PRINTS" id="PR00080">
    <property type="entry name" value="SDRFAMILY"/>
</dbReference>
<protein>
    <recommendedName>
        <fullName evidence="4">carbonyl reductase (NADPH)</fullName>
        <ecNumber evidence="4">1.1.1.184</ecNumber>
    </recommendedName>
</protein>
<keyword evidence="3" id="KW-0560">Oxidoreductase</keyword>
<proteinExistence type="inferred from homology"/>
<dbReference type="InterPro" id="IPR045313">
    <property type="entry name" value="CBR1-like"/>
</dbReference>
<evidence type="ECO:0000256" key="2">
    <source>
        <dbReference type="ARBA" id="ARBA00022857"/>
    </source>
</evidence>
<dbReference type="AlphaFoldDB" id="A0A8B7XIK7"/>
<name>A0A8B7XIK7_ACAPL</name>
<dbReference type="Pfam" id="PF00106">
    <property type="entry name" value="adh_short"/>
    <property type="match status" value="2"/>
</dbReference>
<dbReference type="Gene3D" id="3.40.50.720">
    <property type="entry name" value="NAD(P)-binding Rossmann-like Domain"/>
    <property type="match status" value="1"/>
</dbReference>
<dbReference type="PRINTS" id="PR00081">
    <property type="entry name" value="GDHRDH"/>
</dbReference>
<evidence type="ECO:0000313" key="7">
    <source>
        <dbReference type="RefSeq" id="XP_022080041.1"/>
    </source>
</evidence>
<keyword evidence="6" id="KW-1185">Reference proteome</keyword>
<dbReference type="Proteomes" id="UP000694845">
    <property type="component" value="Unplaced"/>
</dbReference>
<evidence type="ECO:0000256" key="1">
    <source>
        <dbReference type="ARBA" id="ARBA00006484"/>
    </source>
</evidence>